<dbReference type="PANTHER" id="PTHR33055:SF13">
    <property type="entry name" value="TRANSPOSASE"/>
    <property type="match status" value="1"/>
</dbReference>
<dbReference type="InterPro" id="IPR002525">
    <property type="entry name" value="Transp_IS110-like_N"/>
</dbReference>
<reference evidence="4" key="2">
    <citation type="submission" date="2018-07" db="EMBL/GenBank/DDBJ databases">
        <authorList>
            <person name="Quirk P.G."/>
            <person name="Krulwich T.A."/>
        </authorList>
    </citation>
    <scope>NUCLEOTIDE SEQUENCE [LARGE SCALE GENOMIC DNA]</scope>
    <source>
        <strain evidence="4">CCOS 864</strain>
    </source>
</reference>
<name>A0A380ST50_9PSED</name>
<dbReference type="GO" id="GO:0004803">
    <property type="term" value="F:transposase activity"/>
    <property type="evidence" value="ECO:0007669"/>
    <property type="project" value="InterPro"/>
</dbReference>
<proteinExistence type="predicted"/>
<reference evidence="6" key="1">
    <citation type="submission" date="2018-07" db="EMBL/GenBank/DDBJ databases">
        <authorList>
            <person name="Blom J."/>
        </authorList>
    </citation>
    <scope>NUCLEOTIDE SEQUENCE [LARGE SCALE GENOMIC DNA]</scope>
    <source>
        <strain evidence="6">CCOS 864</strain>
    </source>
</reference>
<dbReference type="EMBL" id="UIDD01000004">
    <property type="protein sequence ID" value="SUQ61755.1"/>
    <property type="molecule type" value="Genomic_DNA"/>
</dbReference>
<dbReference type="Pfam" id="PF02371">
    <property type="entry name" value="Transposase_20"/>
    <property type="match status" value="1"/>
</dbReference>
<feature type="coiled-coil region" evidence="1">
    <location>
        <begin position="153"/>
        <end position="187"/>
    </location>
</feature>
<dbReference type="GO" id="GO:0006313">
    <property type="term" value="P:DNA transposition"/>
    <property type="evidence" value="ECO:0007669"/>
    <property type="project" value="InterPro"/>
</dbReference>
<feature type="domain" description="Transposase IS116/IS110/IS902 C-terminal" evidence="3">
    <location>
        <begin position="187"/>
        <end position="270"/>
    </location>
</feature>
<dbReference type="GO" id="GO:0003677">
    <property type="term" value="F:DNA binding"/>
    <property type="evidence" value="ECO:0007669"/>
    <property type="project" value="InterPro"/>
</dbReference>
<dbReference type="InterPro" id="IPR047650">
    <property type="entry name" value="Transpos_IS110"/>
</dbReference>
<accession>A0A380ST50</accession>
<dbReference type="Pfam" id="PF01548">
    <property type="entry name" value="DEDD_Tnp_IS110"/>
    <property type="match status" value="1"/>
</dbReference>
<keyword evidence="6" id="KW-1185">Reference proteome</keyword>
<evidence type="ECO:0000313" key="6">
    <source>
        <dbReference type="Proteomes" id="UP000255177"/>
    </source>
</evidence>
<dbReference type="NCBIfam" id="NF033542">
    <property type="entry name" value="transpos_IS110"/>
    <property type="match status" value="1"/>
</dbReference>
<gene>
    <name evidence="4" type="primary">piv</name>
    <name evidence="5" type="synonym">piv3</name>
    <name evidence="4" type="ORF">CCOS864_00576</name>
    <name evidence="5" type="ORF">CCOS864_01179</name>
</gene>
<evidence type="ECO:0000259" key="2">
    <source>
        <dbReference type="Pfam" id="PF01548"/>
    </source>
</evidence>
<dbReference type="RefSeq" id="WP_115085006.1">
    <property type="nucleotide sequence ID" value="NZ_CP087191.1"/>
</dbReference>
<keyword evidence="1" id="KW-0175">Coiled coil</keyword>
<dbReference type="EMBL" id="UIDD01000002">
    <property type="protein sequence ID" value="SUQ61169.1"/>
    <property type="molecule type" value="Genomic_DNA"/>
</dbReference>
<evidence type="ECO:0000313" key="5">
    <source>
        <dbReference type="EMBL" id="SUQ61755.1"/>
    </source>
</evidence>
<dbReference type="Proteomes" id="UP000255177">
    <property type="component" value="Unassembled WGS sequence"/>
</dbReference>
<evidence type="ECO:0000313" key="4">
    <source>
        <dbReference type="EMBL" id="SUQ61169.1"/>
    </source>
</evidence>
<dbReference type="AlphaFoldDB" id="A0A380ST50"/>
<evidence type="ECO:0000259" key="3">
    <source>
        <dbReference type="Pfam" id="PF02371"/>
    </source>
</evidence>
<feature type="domain" description="Transposase IS110-like N-terminal" evidence="2">
    <location>
        <begin position="5"/>
        <end position="146"/>
    </location>
</feature>
<dbReference type="InterPro" id="IPR003346">
    <property type="entry name" value="Transposase_20"/>
</dbReference>
<dbReference type="PANTHER" id="PTHR33055">
    <property type="entry name" value="TRANSPOSASE FOR INSERTION SEQUENCE ELEMENT IS1111A"/>
    <property type="match status" value="1"/>
</dbReference>
<organism evidence="4 6">
    <name type="scientific">Pseudomonas wadenswilerensis</name>
    <dbReference type="NCBI Taxonomy" id="1785161"/>
    <lineage>
        <taxon>Bacteria</taxon>
        <taxon>Pseudomonadati</taxon>
        <taxon>Pseudomonadota</taxon>
        <taxon>Gammaproteobacteria</taxon>
        <taxon>Pseudomonadales</taxon>
        <taxon>Pseudomonadaceae</taxon>
        <taxon>Pseudomonas</taxon>
    </lineage>
</organism>
<protein>
    <submittedName>
        <fullName evidence="4">Pilin gene-inverting protein</fullName>
    </submittedName>
</protein>
<evidence type="ECO:0000256" key="1">
    <source>
        <dbReference type="SAM" id="Coils"/>
    </source>
</evidence>
<sequence>MLSSVGIDTAKATLEICIKPQKIRFEVANNSAGFEALLERLKDFNISRVLIEATGGYEKDVLIALASAGLETICINPARARKFADAMGKKAKTDKIDAEVLADFAAHLSAPQGQPVSPEREELRELVKQRAQFVQSRDDDKRRRQQCRSATVMAHFDEHIEQLKVLIKRLDEEIDQAMVQLDDTRARQLLAVTGIGRVTAANLLASLPELGQLDRRQIAALVGVAPYNNDSGSHRGHRQIWGGRAHVRRVLYMSSWIIIRHNTEFKARYEALRARGKCAKVALVACMRVLIVRLNAMLRDNTPWREQTA</sequence>